<dbReference type="PANTHER" id="PTHR11538:SF26">
    <property type="entry name" value="FERREDOXIN-FOLD ANTICODON-BINDING DOMAIN-CONTAINING PROTEIN 1"/>
    <property type="match status" value="1"/>
</dbReference>
<evidence type="ECO:0000313" key="3">
    <source>
        <dbReference type="Proteomes" id="UP000585474"/>
    </source>
</evidence>
<dbReference type="EMBL" id="BJWL01000150">
    <property type="protein sequence ID" value="GFS31717.1"/>
    <property type="molecule type" value="Genomic_DNA"/>
</dbReference>
<dbReference type="Pfam" id="PF10354">
    <property type="entry name" value="BMT5-like"/>
    <property type="match status" value="1"/>
</dbReference>
<gene>
    <name evidence="2" type="ORF">Acr_00g0018830</name>
</gene>
<proteinExistence type="predicted"/>
<name>A0A7J0DDE2_9ERIC</name>
<dbReference type="AlphaFoldDB" id="A0A7J0DDE2"/>
<evidence type="ECO:0000313" key="2">
    <source>
        <dbReference type="EMBL" id="GFS31717.1"/>
    </source>
</evidence>
<organism evidence="2 3">
    <name type="scientific">Actinidia rufa</name>
    <dbReference type="NCBI Taxonomy" id="165716"/>
    <lineage>
        <taxon>Eukaryota</taxon>
        <taxon>Viridiplantae</taxon>
        <taxon>Streptophyta</taxon>
        <taxon>Embryophyta</taxon>
        <taxon>Tracheophyta</taxon>
        <taxon>Spermatophyta</taxon>
        <taxon>Magnoliopsida</taxon>
        <taxon>eudicotyledons</taxon>
        <taxon>Gunneridae</taxon>
        <taxon>Pentapetalae</taxon>
        <taxon>asterids</taxon>
        <taxon>Ericales</taxon>
        <taxon>Actinidiaceae</taxon>
        <taxon>Actinidia</taxon>
    </lineage>
</organism>
<dbReference type="GO" id="GO:0070042">
    <property type="term" value="F:rRNA (uridine-N3-)-methyltransferase activity"/>
    <property type="evidence" value="ECO:0007669"/>
    <property type="project" value="InterPro"/>
</dbReference>
<dbReference type="GO" id="GO:0005737">
    <property type="term" value="C:cytoplasm"/>
    <property type="evidence" value="ECO:0007669"/>
    <property type="project" value="TreeGrafter"/>
</dbReference>
<feature type="domain" description="25S rRNA (uridine-N(3))-methyltransferase BMT5-like" evidence="1">
    <location>
        <begin position="2"/>
        <end position="67"/>
    </location>
</feature>
<dbReference type="GO" id="GO:0070475">
    <property type="term" value="P:rRNA base methylation"/>
    <property type="evidence" value="ECO:0007669"/>
    <property type="project" value="InterPro"/>
</dbReference>
<keyword evidence="3" id="KW-1185">Reference proteome</keyword>
<comment type="caution">
    <text evidence="2">The sequence shown here is derived from an EMBL/GenBank/DDBJ whole genome shotgun (WGS) entry which is preliminary data.</text>
</comment>
<dbReference type="OrthoDB" id="810819at2759"/>
<dbReference type="PANTHER" id="PTHR11538">
    <property type="entry name" value="PHENYLALANYL-TRNA SYNTHETASE"/>
    <property type="match status" value="1"/>
</dbReference>
<reference evidence="3" key="1">
    <citation type="submission" date="2019-07" db="EMBL/GenBank/DDBJ databases">
        <title>De Novo Assembly of kiwifruit Actinidia rufa.</title>
        <authorList>
            <person name="Sugita-Konishi S."/>
            <person name="Sato K."/>
            <person name="Mori E."/>
            <person name="Abe Y."/>
            <person name="Kisaki G."/>
            <person name="Hamano K."/>
            <person name="Suezawa K."/>
            <person name="Otani M."/>
            <person name="Fukuda T."/>
            <person name="Manabe T."/>
            <person name="Gomi K."/>
            <person name="Tabuchi M."/>
            <person name="Akimitsu K."/>
            <person name="Kataoka I."/>
        </authorList>
    </citation>
    <scope>NUCLEOTIDE SEQUENCE [LARGE SCALE GENOMIC DNA]</scope>
    <source>
        <strain evidence="3">cv. Fuchu</strain>
    </source>
</reference>
<evidence type="ECO:0000259" key="1">
    <source>
        <dbReference type="Pfam" id="PF10354"/>
    </source>
</evidence>
<dbReference type="Proteomes" id="UP000585474">
    <property type="component" value="Unassembled WGS sequence"/>
</dbReference>
<dbReference type="InterPro" id="IPR019446">
    <property type="entry name" value="BMT5-like"/>
</dbReference>
<sequence>MHRALVHGFFRNASAMLRADGEIHVNHKTTAPFNHWNLEELASQNSLALIAHVNFKVNDYPGYNNKRGAFSRCNKPFPLDYDVYYSVHQALKLGYVRYMTEVPGRDLNGSINVLEELRRLSVLRSAWLRKMLTSPCQQTTVSKMEN</sequence>
<protein>
    <recommendedName>
        <fullName evidence="1">25S rRNA (uridine-N(3))-methyltransferase BMT5-like domain-containing protein</fullName>
    </recommendedName>
</protein>
<accession>A0A7J0DDE2</accession>